<dbReference type="KEGG" id="paun:MJA45_03085"/>
<protein>
    <submittedName>
        <fullName evidence="2">Stalk domain-containing protein</fullName>
    </submittedName>
</protein>
<proteinExistence type="predicted"/>
<accession>A0AA96LHF5</accession>
<dbReference type="Proteomes" id="UP001305702">
    <property type="component" value="Chromosome"/>
</dbReference>
<dbReference type="RefSeq" id="WP_315605838.1">
    <property type="nucleotide sequence ID" value="NZ_CP130318.1"/>
</dbReference>
<dbReference type="Gene3D" id="3.30.457.10">
    <property type="entry name" value="Copper amine oxidase-like, N-terminal domain"/>
    <property type="match status" value="1"/>
</dbReference>
<dbReference type="SUPFAM" id="SSF55383">
    <property type="entry name" value="Copper amine oxidase, domain N"/>
    <property type="match status" value="1"/>
</dbReference>
<evidence type="ECO:0000259" key="1">
    <source>
        <dbReference type="Pfam" id="PF07833"/>
    </source>
</evidence>
<sequence length="255" mass="28369">MKKELKGFVTGVISTSLLLGGTVFADGVKQTIEVVFNGVNLKVNGQTVQADNILYDGTTYVPLRRVAEMFSKEVSWEGSTNTASINDKGFLNKGSQKSYKIMNGYKAVVKINGDIFDVSTPQWIRIDNENNPYSLFGSEPVSLLCIAFKDYSVSQSMNPFIKGVLVSDSNVASNYMTFEHKVSGANEQYTLMKYFNKDRSKSYDISTKLNETKGIVMDKQDQSSLIPLKDLFSTLGIKLSTELDDTNKLVIFSFE</sequence>
<reference evidence="2 3" key="1">
    <citation type="submission" date="2022-02" db="EMBL/GenBank/DDBJ databases">
        <title>Paenibacillus sp. MBLB1776 Whole Genome Shotgun Sequencing.</title>
        <authorList>
            <person name="Hwang C.Y."/>
            <person name="Cho E.-S."/>
            <person name="Seo M.-J."/>
        </authorList>
    </citation>
    <scope>NUCLEOTIDE SEQUENCE [LARGE SCALE GENOMIC DNA]</scope>
    <source>
        <strain evidence="2 3">MBLB1776</strain>
    </source>
</reference>
<dbReference type="Pfam" id="PF07833">
    <property type="entry name" value="Cu_amine_oxidN1"/>
    <property type="match status" value="1"/>
</dbReference>
<gene>
    <name evidence="2" type="ORF">MJA45_03085</name>
</gene>
<evidence type="ECO:0000313" key="3">
    <source>
        <dbReference type="Proteomes" id="UP001305702"/>
    </source>
</evidence>
<evidence type="ECO:0000313" key="2">
    <source>
        <dbReference type="EMBL" id="WNQ12061.1"/>
    </source>
</evidence>
<keyword evidence="3" id="KW-1185">Reference proteome</keyword>
<feature type="domain" description="Copper amine oxidase-like N-terminal" evidence="1">
    <location>
        <begin position="22"/>
        <end position="85"/>
    </location>
</feature>
<dbReference type="EMBL" id="CP130318">
    <property type="protein sequence ID" value="WNQ12061.1"/>
    <property type="molecule type" value="Genomic_DNA"/>
</dbReference>
<dbReference type="InterPro" id="IPR012854">
    <property type="entry name" value="Cu_amine_oxidase-like_N"/>
</dbReference>
<organism evidence="2 3">
    <name type="scientific">Paenibacillus aurantius</name>
    <dbReference type="NCBI Taxonomy" id="2918900"/>
    <lineage>
        <taxon>Bacteria</taxon>
        <taxon>Bacillati</taxon>
        <taxon>Bacillota</taxon>
        <taxon>Bacilli</taxon>
        <taxon>Bacillales</taxon>
        <taxon>Paenibacillaceae</taxon>
        <taxon>Paenibacillus</taxon>
    </lineage>
</organism>
<name>A0AA96LHF5_9BACL</name>
<dbReference type="InterPro" id="IPR036582">
    <property type="entry name" value="Mao_N_sf"/>
</dbReference>
<dbReference type="AlphaFoldDB" id="A0AA96LHF5"/>